<comment type="caution">
    <text evidence="1">The sequence shown here is derived from an EMBL/GenBank/DDBJ whole genome shotgun (WGS) entry which is preliminary data.</text>
</comment>
<accession>A0ABR7FMF5</accession>
<gene>
    <name evidence="1" type="ORF">H8S76_25575</name>
</gene>
<dbReference type="Proteomes" id="UP000654573">
    <property type="component" value="Unassembled WGS sequence"/>
</dbReference>
<keyword evidence="2" id="KW-1185">Reference proteome</keyword>
<protein>
    <submittedName>
        <fullName evidence="1">Uncharacterized protein</fullName>
    </submittedName>
</protein>
<reference evidence="1 2" key="1">
    <citation type="submission" date="2020-08" db="EMBL/GenBank/DDBJ databases">
        <title>Genome public.</title>
        <authorList>
            <person name="Liu C."/>
            <person name="Sun Q."/>
        </authorList>
    </citation>
    <scope>NUCLEOTIDE SEQUENCE [LARGE SCALE GENOMIC DNA]</scope>
    <source>
        <strain evidence="1 2">NSJ-34</strain>
    </source>
</reference>
<dbReference type="RefSeq" id="WP_186971176.1">
    <property type="nucleotide sequence ID" value="NZ_JACOOU010000018.1"/>
</dbReference>
<sequence>MKLGQRVDAEKMEQMRKLALEGKNALQISKIIDVSPTTAREYIKKWGLDTKEKKGSKYSPKALEEWDRLHEKYGTKNE</sequence>
<proteinExistence type="predicted"/>
<evidence type="ECO:0000313" key="1">
    <source>
        <dbReference type="EMBL" id="MBC5675606.1"/>
    </source>
</evidence>
<organism evidence="1 2">
    <name type="scientific">Blautia celeris</name>
    <dbReference type="NCBI Taxonomy" id="2763026"/>
    <lineage>
        <taxon>Bacteria</taxon>
        <taxon>Bacillati</taxon>
        <taxon>Bacillota</taxon>
        <taxon>Clostridia</taxon>
        <taxon>Lachnospirales</taxon>
        <taxon>Lachnospiraceae</taxon>
        <taxon>Blautia</taxon>
    </lineage>
</organism>
<dbReference type="EMBL" id="JACOOU010000018">
    <property type="protein sequence ID" value="MBC5675606.1"/>
    <property type="molecule type" value="Genomic_DNA"/>
</dbReference>
<name>A0ABR7FMF5_9FIRM</name>
<evidence type="ECO:0000313" key="2">
    <source>
        <dbReference type="Proteomes" id="UP000654573"/>
    </source>
</evidence>